<reference evidence="1 2" key="1">
    <citation type="submission" date="2023-09" db="EMBL/GenBank/DDBJ databases">
        <authorList>
            <person name="Rey-Velasco X."/>
        </authorList>
    </citation>
    <scope>NUCLEOTIDE SEQUENCE [LARGE SCALE GENOMIC DNA]</scope>
    <source>
        <strain evidence="1 2">W431</strain>
    </source>
</reference>
<gene>
    <name evidence="1" type="ORF">RM573_04615</name>
</gene>
<sequence>MKIIPANDPKFIRYKADLLHHSKDISPLYQETNSRYYRCYYQDDLADMSFCIELGSTAVLLVLLTAPNNNLISFINMPVQFVWHHQISEQQKKGANKVAIKHLKQLMATSNASIFYQESSQCSLSEFGQFLLKQHYHIQPFFSQKISLTLDEQQIFAGIRKIFRANIRWGEENLRFNIIDKSTLTPGDIFDFQQLHIQAAGKETRSDESWKIQEQMIVAEEAFAIYGYLDNKLVSTGLFPYNQHECYYGVGAYDRALFDKPLAHALVWLAIKHAKGLNCQYFNFGESHFPGIETQGGLPSEKELAIAHFKQGFGGNFQSILQFKG</sequence>
<accession>A0ABU2ZZY0</accession>
<name>A0ABU2ZZY0_9GAMM</name>
<evidence type="ECO:0000313" key="2">
    <source>
        <dbReference type="Proteomes" id="UP001266357"/>
    </source>
</evidence>
<comment type="caution">
    <text evidence="1">The sequence shown here is derived from an EMBL/GenBank/DDBJ whole genome shotgun (WGS) entry which is preliminary data.</text>
</comment>
<dbReference type="InterPro" id="IPR016181">
    <property type="entry name" value="Acyl_CoA_acyltransferase"/>
</dbReference>
<dbReference type="SUPFAM" id="SSF55729">
    <property type="entry name" value="Acyl-CoA N-acyltransferases (Nat)"/>
    <property type="match status" value="1"/>
</dbReference>
<protein>
    <recommendedName>
        <fullName evidence="3">GNAT family N-acetyltransferase</fullName>
    </recommendedName>
</protein>
<proteinExistence type="predicted"/>
<evidence type="ECO:0000313" key="1">
    <source>
        <dbReference type="EMBL" id="MDT0602867.1"/>
    </source>
</evidence>
<organism evidence="1 2">
    <name type="scientific">Thalassotalea castellviae</name>
    <dbReference type="NCBI Taxonomy" id="3075612"/>
    <lineage>
        <taxon>Bacteria</taxon>
        <taxon>Pseudomonadati</taxon>
        <taxon>Pseudomonadota</taxon>
        <taxon>Gammaproteobacteria</taxon>
        <taxon>Alteromonadales</taxon>
        <taxon>Colwelliaceae</taxon>
        <taxon>Thalassotalea</taxon>
    </lineage>
</organism>
<dbReference type="Proteomes" id="UP001266357">
    <property type="component" value="Unassembled WGS sequence"/>
</dbReference>
<keyword evidence="2" id="KW-1185">Reference proteome</keyword>
<dbReference type="RefSeq" id="WP_311577969.1">
    <property type="nucleotide sequence ID" value="NZ_JAVRIF010000002.1"/>
</dbReference>
<dbReference type="EMBL" id="JAVRIF010000002">
    <property type="protein sequence ID" value="MDT0602867.1"/>
    <property type="molecule type" value="Genomic_DNA"/>
</dbReference>
<dbReference type="Gene3D" id="3.40.630.30">
    <property type="match status" value="1"/>
</dbReference>
<evidence type="ECO:0008006" key="3">
    <source>
        <dbReference type="Google" id="ProtNLM"/>
    </source>
</evidence>